<dbReference type="AlphaFoldDB" id="A0A9W9MQR0"/>
<keyword evidence="2" id="KW-1185">Reference proteome</keyword>
<sequence length="156" mass="17301">MPAAESPKSVVELLHKVLLAPNWNDRIWQAVFCLAFLFCWRMTITFAELARAWALRFLSPTTPLTPPSTPPAPPVLPAPACSEIRVVVDIPPSCPLAAVGNKPRAPDCTSGLRPRHSRNTVQVQPLQPMTPGHHVLCDCQRCANRRFNHQTRAERG</sequence>
<dbReference type="EMBL" id="JAPQKP010000002">
    <property type="protein sequence ID" value="KAJ5205690.1"/>
    <property type="molecule type" value="Genomic_DNA"/>
</dbReference>
<evidence type="ECO:0000313" key="1">
    <source>
        <dbReference type="EMBL" id="KAJ5205690.1"/>
    </source>
</evidence>
<dbReference type="OrthoDB" id="10483289at2759"/>
<gene>
    <name evidence="1" type="ORF">N7472_002138</name>
</gene>
<dbReference type="Proteomes" id="UP001150879">
    <property type="component" value="Unassembled WGS sequence"/>
</dbReference>
<protein>
    <submittedName>
        <fullName evidence="1">Uncharacterized protein</fullName>
    </submittedName>
</protein>
<reference evidence="1" key="2">
    <citation type="journal article" date="2023" name="IMA Fungus">
        <title>Comparative genomic study of the Penicillium genus elucidates a diverse pangenome and 15 lateral gene transfer events.</title>
        <authorList>
            <person name="Petersen C."/>
            <person name="Sorensen T."/>
            <person name="Nielsen M.R."/>
            <person name="Sondergaard T.E."/>
            <person name="Sorensen J.L."/>
            <person name="Fitzpatrick D.A."/>
            <person name="Frisvad J.C."/>
            <person name="Nielsen K.L."/>
        </authorList>
    </citation>
    <scope>NUCLEOTIDE SEQUENCE</scope>
    <source>
        <strain evidence="1">IBT 16849</strain>
    </source>
</reference>
<accession>A0A9W9MQR0</accession>
<proteinExistence type="predicted"/>
<name>A0A9W9MQR0_9EURO</name>
<evidence type="ECO:0000313" key="2">
    <source>
        <dbReference type="Proteomes" id="UP001150879"/>
    </source>
</evidence>
<reference evidence="1" key="1">
    <citation type="submission" date="2022-11" db="EMBL/GenBank/DDBJ databases">
        <authorList>
            <person name="Petersen C."/>
        </authorList>
    </citation>
    <scope>NUCLEOTIDE SEQUENCE</scope>
    <source>
        <strain evidence="1">IBT 16849</strain>
    </source>
</reference>
<organism evidence="1 2">
    <name type="scientific">Penicillium cf. griseofulvum</name>
    <dbReference type="NCBI Taxonomy" id="2972120"/>
    <lineage>
        <taxon>Eukaryota</taxon>
        <taxon>Fungi</taxon>
        <taxon>Dikarya</taxon>
        <taxon>Ascomycota</taxon>
        <taxon>Pezizomycotina</taxon>
        <taxon>Eurotiomycetes</taxon>
        <taxon>Eurotiomycetidae</taxon>
        <taxon>Eurotiales</taxon>
        <taxon>Aspergillaceae</taxon>
        <taxon>Penicillium</taxon>
    </lineage>
</organism>
<comment type="caution">
    <text evidence="1">The sequence shown here is derived from an EMBL/GenBank/DDBJ whole genome shotgun (WGS) entry which is preliminary data.</text>
</comment>